<gene>
    <name evidence="2" type="ORF">F1188_03775</name>
</gene>
<comment type="caution">
    <text evidence="2">The sequence shown here is derived from an EMBL/GenBank/DDBJ whole genome shotgun (WGS) entry which is preliminary data.</text>
</comment>
<dbReference type="EMBL" id="VWPJ01000002">
    <property type="protein sequence ID" value="KAA5607035.1"/>
    <property type="molecule type" value="Genomic_DNA"/>
</dbReference>
<sequence>MIPSTHTHSNSCRYPTPTPRAQDYHAGFWGSKMRSTEPFSKGGRAMPSLRVDSWRVCVVAHTPDRLPLVQRLRNRGWPVVTVAPDATGPVDHHARSVWRQLRAETPDLVIALGPPWWLGRAAQARDAAIETPPARWILMPAPDRETLPSTANPAENHADGATRALLDRLARASADWIGPPTPPDAVVLPGERMGDLPGWLSALPSARPPPGRDRPTIGLVLVHHDRPRLVTRALRSIDSQTRPPDALAVVDAASRDPAARAALRNAVQALQTGPVRLRYQTSASLGAARWAGAQALDTRWLLFLDDDNVLPPAALATFATAAATNRAAIWTSWAALFTGEPPETAIPTEPAALYAPLGPMPGRIDQENALGDAGLLIRRTTFDALGGFDPDPATGAEDWDLLARAWIAGHEQRVIPSVLLHKRLSKASMSATMDRARARARVTGRLRHAGVPA</sequence>
<dbReference type="InterPro" id="IPR050834">
    <property type="entry name" value="Glycosyltransf_2"/>
</dbReference>
<dbReference type="InterPro" id="IPR029044">
    <property type="entry name" value="Nucleotide-diphossugar_trans"/>
</dbReference>
<evidence type="ECO:0000313" key="3">
    <source>
        <dbReference type="Proteomes" id="UP000324065"/>
    </source>
</evidence>
<organism evidence="2 3">
    <name type="scientific">Roseospira marina</name>
    <dbReference type="NCBI Taxonomy" id="140057"/>
    <lineage>
        <taxon>Bacteria</taxon>
        <taxon>Pseudomonadati</taxon>
        <taxon>Pseudomonadota</taxon>
        <taxon>Alphaproteobacteria</taxon>
        <taxon>Rhodospirillales</taxon>
        <taxon>Rhodospirillaceae</taxon>
        <taxon>Roseospira</taxon>
    </lineage>
</organism>
<dbReference type="GO" id="GO:0016740">
    <property type="term" value="F:transferase activity"/>
    <property type="evidence" value="ECO:0007669"/>
    <property type="project" value="UniProtKB-KW"/>
</dbReference>
<evidence type="ECO:0000313" key="2">
    <source>
        <dbReference type="EMBL" id="KAA5607035.1"/>
    </source>
</evidence>
<proteinExistence type="predicted"/>
<dbReference type="AlphaFoldDB" id="A0A5M6IHD2"/>
<dbReference type="OrthoDB" id="5291101at2"/>
<dbReference type="InterPro" id="IPR001173">
    <property type="entry name" value="Glyco_trans_2-like"/>
</dbReference>
<name>A0A5M6IHD2_9PROT</name>
<dbReference type="SUPFAM" id="SSF53448">
    <property type="entry name" value="Nucleotide-diphospho-sugar transferases"/>
    <property type="match status" value="1"/>
</dbReference>
<accession>A0A5M6IHD2</accession>
<dbReference type="Proteomes" id="UP000324065">
    <property type="component" value="Unassembled WGS sequence"/>
</dbReference>
<dbReference type="PANTHER" id="PTHR43685">
    <property type="entry name" value="GLYCOSYLTRANSFERASE"/>
    <property type="match status" value="1"/>
</dbReference>
<reference evidence="2 3" key="1">
    <citation type="submission" date="2019-09" db="EMBL/GenBank/DDBJ databases">
        <title>Genome sequence of Roseospira marina, one of the more divergent members of the non-sulfur purple photosynthetic bacterial family, the Rhodospirillaceae.</title>
        <authorList>
            <person name="Meyer T."/>
            <person name="Kyndt J."/>
        </authorList>
    </citation>
    <scope>NUCLEOTIDE SEQUENCE [LARGE SCALE GENOMIC DNA]</scope>
    <source>
        <strain evidence="2 3">DSM 15113</strain>
    </source>
</reference>
<dbReference type="PANTHER" id="PTHR43685:SF2">
    <property type="entry name" value="GLYCOSYLTRANSFERASE 2-LIKE DOMAIN-CONTAINING PROTEIN"/>
    <property type="match status" value="1"/>
</dbReference>
<keyword evidence="2" id="KW-0808">Transferase</keyword>
<protein>
    <submittedName>
        <fullName evidence="2">Glycosyltransferase family 2 protein</fullName>
    </submittedName>
</protein>
<keyword evidence="3" id="KW-1185">Reference proteome</keyword>
<dbReference type="Gene3D" id="3.90.550.10">
    <property type="entry name" value="Spore Coat Polysaccharide Biosynthesis Protein SpsA, Chain A"/>
    <property type="match status" value="1"/>
</dbReference>
<dbReference type="CDD" id="cd00761">
    <property type="entry name" value="Glyco_tranf_GTA_type"/>
    <property type="match status" value="1"/>
</dbReference>
<evidence type="ECO:0000259" key="1">
    <source>
        <dbReference type="Pfam" id="PF00535"/>
    </source>
</evidence>
<dbReference type="Pfam" id="PF00535">
    <property type="entry name" value="Glycos_transf_2"/>
    <property type="match status" value="1"/>
</dbReference>
<feature type="domain" description="Glycosyltransferase 2-like" evidence="1">
    <location>
        <begin position="221"/>
        <end position="331"/>
    </location>
</feature>